<dbReference type="InterPro" id="IPR050312">
    <property type="entry name" value="IolE/XylAMocC-like"/>
</dbReference>
<sequence>MRSSLKTFLITLFTLGSLTVHAQKSKPLFPEAPGIVSYTYRKDFQKDMASTLDIVKQNGITDIEFSNLFGRTADDIRKLLDERGIKCSSFGVNYEDAVEKTEVVAANAKKLGAIYVRVAAIPHKGKFTLADAKGAVETFNCVGKTLKEKYGLTFIYHNHGFEFEPYEDGTLYDYIVKNTDKRYVSFELDILWAFFPGQNPAELIKHYPKRYKTLHLKDLRKGVQGNLSGGTSVENDVVLGTGQIDIPAVIKAAKKAGIKHYYIEDESSSSLTQVPLSIAYLQGLKK</sequence>
<dbReference type="EMBL" id="JBHTHU010000001">
    <property type="protein sequence ID" value="MFD0748741.1"/>
    <property type="molecule type" value="Genomic_DNA"/>
</dbReference>
<evidence type="ECO:0000313" key="4">
    <source>
        <dbReference type="Proteomes" id="UP001596958"/>
    </source>
</evidence>
<organism evidence="3 4">
    <name type="scientific">Mucilaginibacter calamicampi</name>
    <dbReference type="NCBI Taxonomy" id="1302352"/>
    <lineage>
        <taxon>Bacteria</taxon>
        <taxon>Pseudomonadati</taxon>
        <taxon>Bacteroidota</taxon>
        <taxon>Sphingobacteriia</taxon>
        <taxon>Sphingobacteriales</taxon>
        <taxon>Sphingobacteriaceae</taxon>
        <taxon>Mucilaginibacter</taxon>
    </lineage>
</organism>
<evidence type="ECO:0000313" key="3">
    <source>
        <dbReference type="EMBL" id="MFD0748741.1"/>
    </source>
</evidence>
<feature type="domain" description="Xylose isomerase-like TIM barrel" evidence="2">
    <location>
        <begin position="53"/>
        <end position="263"/>
    </location>
</feature>
<reference evidence="4" key="1">
    <citation type="journal article" date="2019" name="Int. J. Syst. Evol. Microbiol.">
        <title>The Global Catalogue of Microorganisms (GCM) 10K type strain sequencing project: providing services to taxonomists for standard genome sequencing and annotation.</title>
        <authorList>
            <consortium name="The Broad Institute Genomics Platform"/>
            <consortium name="The Broad Institute Genome Sequencing Center for Infectious Disease"/>
            <person name="Wu L."/>
            <person name="Ma J."/>
        </authorList>
    </citation>
    <scope>NUCLEOTIDE SEQUENCE [LARGE SCALE GENOMIC DNA]</scope>
    <source>
        <strain evidence="4">CCUG 63418</strain>
    </source>
</reference>
<comment type="caution">
    <text evidence="3">The sequence shown here is derived from an EMBL/GenBank/DDBJ whole genome shotgun (WGS) entry which is preliminary data.</text>
</comment>
<evidence type="ECO:0000256" key="1">
    <source>
        <dbReference type="SAM" id="SignalP"/>
    </source>
</evidence>
<keyword evidence="3" id="KW-0413">Isomerase</keyword>
<keyword evidence="4" id="KW-1185">Reference proteome</keyword>
<accession>A0ABW2YWC2</accession>
<proteinExistence type="predicted"/>
<dbReference type="SUPFAM" id="SSF51658">
    <property type="entry name" value="Xylose isomerase-like"/>
    <property type="match status" value="1"/>
</dbReference>
<dbReference type="PANTHER" id="PTHR12110">
    <property type="entry name" value="HYDROXYPYRUVATE ISOMERASE"/>
    <property type="match status" value="1"/>
</dbReference>
<keyword evidence="1" id="KW-0732">Signal</keyword>
<dbReference type="Pfam" id="PF01261">
    <property type="entry name" value="AP_endonuc_2"/>
    <property type="match status" value="1"/>
</dbReference>
<feature type="chain" id="PRO_5045339297" evidence="1">
    <location>
        <begin position="23"/>
        <end position="286"/>
    </location>
</feature>
<name>A0ABW2YWC2_9SPHI</name>
<dbReference type="InterPro" id="IPR036237">
    <property type="entry name" value="Xyl_isomerase-like_sf"/>
</dbReference>
<gene>
    <name evidence="3" type="ORF">ACFQZS_01220</name>
</gene>
<dbReference type="InterPro" id="IPR013022">
    <property type="entry name" value="Xyl_isomerase-like_TIM-brl"/>
</dbReference>
<evidence type="ECO:0000259" key="2">
    <source>
        <dbReference type="Pfam" id="PF01261"/>
    </source>
</evidence>
<feature type="signal peptide" evidence="1">
    <location>
        <begin position="1"/>
        <end position="22"/>
    </location>
</feature>
<protein>
    <submittedName>
        <fullName evidence="3">Sugar phosphate isomerase/epimerase family protein</fullName>
    </submittedName>
</protein>
<dbReference type="RefSeq" id="WP_377096457.1">
    <property type="nucleotide sequence ID" value="NZ_JBHTHU010000001.1"/>
</dbReference>
<dbReference type="Proteomes" id="UP001596958">
    <property type="component" value="Unassembled WGS sequence"/>
</dbReference>
<dbReference type="GO" id="GO:0016853">
    <property type="term" value="F:isomerase activity"/>
    <property type="evidence" value="ECO:0007669"/>
    <property type="project" value="UniProtKB-KW"/>
</dbReference>
<dbReference type="PANTHER" id="PTHR12110:SF41">
    <property type="entry name" value="INOSOSE DEHYDRATASE"/>
    <property type="match status" value="1"/>
</dbReference>
<dbReference type="Gene3D" id="3.20.20.150">
    <property type="entry name" value="Divalent-metal-dependent TIM barrel enzymes"/>
    <property type="match status" value="1"/>
</dbReference>